<gene>
    <name evidence="2" type="ORF">AVW11_04460</name>
</gene>
<protein>
    <submittedName>
        <fullName evidence="2">Uncharacterized protein</fullName>
    </submittedName>
</protein>
<comment type="caution">
    <text evidence="2">The sequence shown here is derived from an EMBL/GenBank/DDBJ whole genome shotgun (WGS) entry which is preliminary data.</text>
</comment>
<reference evidence="2 3" key="1">
    <citation type="submission" date="2016-01" db="EMBL/GenBank/DDBJ databases">
        <title>Streptomyces amritsarensis strain MTCC 11845 genome sequencing and assembly.</title>
        <authorList>
            <person name="Sharma D."/>
            <person name="Nair G.R."/>
            <person name="Kaur G."/>
            <person name="Manhas R.K."/>
            <person name="Mayilraj S."/>
        </authorList>
    </citation>
    <scope>NUCLEOTIDE SEQUENCE [LARGE SCALE GENOMIC DNA]</scope>
    <source>
        <strain evidence="2 3">MTCC 11845</strain>
    </source>
</reference>
<accession>A0ABX3G892</accession>
<dbReference type="RefSeq" id="WP_076043306.1">
    <property type="nucleotide sequence ID" value="NZ_JBHYUY010000070.1"/>
</dbReference>
<proteinExistence type="predicted"/>
<sequence>MRIRGDQQARDGDTGSGPTTEDIMNSAAGGERQAPLYPGESTSGGPDGVRADEPAGTTGTDEAEAADRAGAREGVDADTEEPLLGATDTEEYRRRWSEVQGRFVDDPQDAVRSADTLVAEVMQALAGSFSTRKQGLEGQWDRGEQVATEDLRVALQHYRSFFNRLLKT</sequence>
<keyword evidence="3" id="KW-1185">Reference proteome</keyword>
<dbReference type="EMBL" id="MQUR01000006">
    <property type="protein sequence ID" value="OLZ72355.1"/>
    <property type="molecule type" value="Genomic_DNA"/>
</dbReference>
<name>A0ABX3G892_9ACTN</name>
<feature type="compositionally biased region" description="Basic and acidic residues" evidence="1">
    <location>
        <begin position="1"/>
        <end position="13"/>
    </location>
</feature>
<feature type="compositionally biased region" description="Basic and acidic residues" evidence="1">
    <location>
        <begin position="65"/>
        <end position="75"/>
    </location>
</feature>
<evidence type="ECO:0000313" key="3">
    <source>
        <dbReference type="Proteomes" id="UP000187151"/>
    </source>
</evidence>
<evidence type="ECO:0000256" key="1">
    <source>
        <dbReference type="SAM" id="MobiDB-lite"/>
    </source>
</evidence>
<dbReference type="Proteomes" id="UP000187151">
    <property type="component" value="Unassembled WGS sequence"/>
</dbReference>
<feature type="region of interest" description="Disordered" evidence="1">
    <location>
        <begin position="1"/>
        <end position="92"/>
    </location>
</feature>
<evidence type="ECO:0000313" key="2">
    <source>
        <dbReference type="EMBL" id="OLZ72355.1"/>
    </source>
</evidence>
<organism evidence="2 3">
    <name type="scientific">Streptomyces amritsarensis</name>
    <dbReference type="NCBI Taxonomy" id="681158"/>
    <lineage>
        <taxon>Bacteria</taxon>
        <taxon>Bacillati</taxon>
        <taxon>Actinomycetota</taxon>
        <taxon>Actinomycetes</taxon>
        <taxon>Kitasatosporales</taxon>
        <taxon>Streptomycetaceae</taxon>
        <taxon>Streptomyces</taxon>
    </lineage>
</organism>